<evidence type="ECO:0000313" key="2">
    <source>
        <dbReference type="EMBL" id="HIQ30433.1"/>
    </source>
</evidence>
<dbReference type="Gene3D" id="1.20.120.520">
    <property type="entry name" value="nmb1532 protein domain like"/>
    <property type="match status" value="1"/>
</dbReference>
<protein>
    <submittedName>
        <fullName evidence="2">Hemerythrin</fullName>
    </submittedName>
</protein>
<dbReference type="Pfam" id="PF01814">
    <property type="entry name" value="Hemerythrin"/>
    <property type="match status" value="1"/>
</dbReference>
<feature type="domain" description="Hemerythrin-like" evidence="1">
    <location>
        <begin position="9"/>
        <end position="143"/>
    </location>
</feature>
<organism evidence="2 3">
    <name type="scientific">Caldiarchaeum subterraneum</name>
    <dbReference type="NCBI Taxonomy" id="311458"/>
    <lineage>
        <taxon>Archaea</taxon>
        <taxon>Nitrososphaerota</taxon>
        <taxon>Candidatus Caldarchaeales</taxon>
        <taxon>Candidatus Caldarchaeaceae</taxon>
        <taxon>Candidatus Caldarchaeum</taxon>
    </lineage>
</organism>
<evidence type="ECO:0000313" key="3">
    <source>
        <dbReference type="Proteomes" id="UP000608579"/>
    </source>
</evidence>
<comment type="caution">
    <text evidence="2">The sequence shown here is derived from an EMBL/GenBank/DDBJ whole genome shotgun (WGS) entry which is preliminary data.</text>
</comment>
<dbReference type="GO" id="GO:0005886">
    <property type="term" value="C:plasma membrane"/>
    <property type="evidence" value="ECO:0007669"/>
    <property type="project" value="TreeGrafter"/>
</dbReference>
<dbReference type="Proteomes" id="UP000608579">
    <property type="component" value="Unassembled WGS sequence"/>
</dbReference>
<evidence type="ECO:0000259" key="1">
    <source>
        <dbReference type="Pfam" id="PF01814"/>
    </source>
</evidence>
<accession>A0A832ZX80</accession>
<gene>
    <name evidence="2" type="ORF">EYH45_07740</name>
</gene>
<dbReference type="InterPro" id="IPR012312">
    <property type="entry name" value="Hemerythrin-like"/>
</dbReference>
<sequence>MSSDRLSSTILVKEHETILKVIDALDRKIEEFREGNLIDVGFLRSLLEFSRVFIDKCHHGKEELCLFPCLERRGIPRENGPIGVMLMEHEMGRSLVRQINERLDSYVSRHSKTDFERILNLCSEYIELLRQHIYKENNILFPMGDGVIDEDDERRNIECYEKREHELGEETHHRMEQLAEKLKQEAKQ</sequence>
<name>A0A832ZX80_CALS0</name>
<proteinExistence type="predicted"/>
<dbReference type="PANTHER" id="PTHR39966">
    <property type="entry name" value="BLL2471 PROTEIN-RELATED"/>
    <property type="match status" value="1"/>
</dbReference>
<dbReference type="CDD" id="cd12108">
    <property type="entry name" value="Hr-like"/>
    <property type="match status" value="1"/>
</dbReference>
<dbReference type="EMBL" id="DQVM01000152">
    <property type="protein sequence ID" value="HIQ30433.1"/>
    <property type="molecule type" value="Genomic_DNA"/>
</dbReference>
<reference evidence="2" key="1">
    <citation type="journal article" date="2020" name="ISME J.">
        <title>Gammaproteobacteria mediating utilization of methyl-, sulfur- and petroleum organic compounds in deep ocean hydrothermal plumes.</title>
        <authorList>
            <person name="Zhou Z."/>
            <person name="Liu Y."/>
            <person name="Pan J."/>
            <person name="Cron B.R."/>
            <person name="Toner B.M."/>
            <person name="Anantharaman K."/>
            <person name="Breier J.A."/>
            <person name="Dick G.J."/>
            <person name="Li M."/>
        </authorList>
    </citation>
    <scope>NUCLEOTIDE SEQUENCE</scope>
    <source>
        <strain evidence="2">SZUA-1515</strain>
    </source>
</reference>
<dbReference type="AlphaFoldDB" id="A0A832ZX80"/>
<dbReference type="PANTHER" id="PTHR39966:SF1">
    <property type="entry name" value="HEMERYTHRIN-LIKE DOMAIN-CONTAINING PROTEIN"/>
    <property type="match status" value="1"/>
</dbReference>